<accession>A0A6J7J865</accession>
<dbReference type="AntiFam" id="ANF00193">
    <property type="entry name" value="Shadow ORF (opposite ilvB)"/>
</dbReference>
<dbReference type="AlphaFoldDB" id="A0A6J7J865"/>
<proteinExistence type="predicted"/>
<name>A0A6J7J865_9ZZZZ</name>
<protein>
    <submittedName>
        <fullName evidence="1">Unannotated protein</fullName>
    </submittedName>
</protein>
<sequence length="39" mass="3885">MIATTGTESIAASASGVTKFVAPGPEVAIQTPARPVTWA</sequence>
<gene>
    <name evidence="1" type="ORF">UFOPK3774_00507</name>
</gene>
<reference evidence="1" key="1">
    <citation type="submission" date="2020-05" db="EMBL/GenBank/DDBJ databases">
        <authorList>
            <person name="Chiriac C."/>
            <person name="Salcher M."/>
            <person name="Ghai R."/>
            <person name="Kavagutti S V."/>
        </authorList>
    </citation>
    <scope>NUCLEOTIDE SEQUENCE</scope>
</reference>
<organism evidence="1">
    <name type="scientific">freshwater metagenome</name>
    <dbReference type="NCBI Taxonomy" id="449393"/>
    <lineage>
        <taxon>unclassified sequences</taxon>
        <taxon>metagenomes</taxon>
        <taxon>ecological metagenomes</taxon>
    </lineage>
</organism>
<dbReference type="EMBL" id="CAFBNG010000072">
    <property type="protein sequence ID" value="CAB4938774.1"/>
    <property type="molecule type" value="Genomic_DNA"/>
</dbReference>
<evidence type="ECO:0000313" key="1">
    <source>
        <dbReference type="EMBL" id="CAB4938774.1"/>
    </source>
</evidence>